<protein>
    <recommendedName>
        <fullName evidence="3">SHS2 domain-containing protein</fullName>
    </recommendedName>
</protein>
<proteinExistence type="predicted"/>
<dbReference type="CDD" id="cd24049">
    <property type="entry name" value="ASKHA_NBD_PilM"/>
    <property type="match status" value="1"/>
</dbReference>
<dbReference type="PIRSF" id="PIRSF019169">
    <property type="entry name" value="PilM"/>
    <property type="match status" value="1"/>
</dbReference>
<dbReference type="Gene3D" id="3.30.1490.300">
    <property type="match status" value="1"/>
</dbReference>
<dbReference type="Gene3D" id="3.30.420.40">
    <property type="match status" value="2"/>
</dbReference>
<dbReference type="EMBL" id="PEXQ01000017">
    <property type="protein sequence ID" value="PIU16325.1"/>
    <property type="molecule type" value="Genomic_DNA"/>
</dbReference>
<evidence type="ECO:0008006" key="3">
    <source>
        <dbReference type="Google" id="ProtNLM"/>
    </source>
</evidence>
<name>A0A2M6XV07_9BACT</name>
<comment type="caution">
    <text evidence="1">The sequence shown here is derived from an EMBL/GenBank/DDBJ whole genome shotgun (WGS) entry which is preliminary data.</text>
</comment>
<dbReference type="PANTHER" id="PTHR32432">
    <property type="entry name" value="CELL DIVISION PROTEIN FTSA-RELATED"/>
    <property type="match status" value="1"/>
</dbReference>
<gene>
    <name evidence="1" type="ORF">COT20_00665</name>
</gene>
<dbReference type="SUPFAM" id="SSF53067">
    <property type="entry name" value="Actin-like ATPase domain"/>
    <property type="match status" value="2"/>
</dbReference>
<dbReference type="AlphaFoldDB" id="A0A2M6XV07"/>
<dbReference type="InterPro" id="IPR043129">
    <property type="entry name" value="ATPase_NBD"/>
</dbReference>
<evidence type="ECO:0000313" key="1">
    <source>
        <dbReference type="EMBL" id="PIU16325.1"/>
    </source>
</evidence>
<dbReference type="InterPro" id="IPR005883">
    <property type="entry name" value="PilM"/>
</dbReference>
<dbReference type="NCBIfam" id="TIGR01175">
    <property type="entry name" value="pilM"/>
    <property type="match status" value="1"/>
</dbReference>
<dbReference type="InterPro" id="IPR050696">
    <property type="entry name" value="FtsA/MreB"/>
</dbReference>
<organism evidence="1 2">
    <name type="scientific">bacterium (Candidatus Gribaldobacteria) CG08_land_8_20_14_0_20_39_15</name>
    <dbReference type="NCBI Taxonomy" id="2014273"/>
    <lineage>
        <taxon>Bacteria</taxon>
        <taxon>Candidatus Gribaldobacteria</taxon>
    </lineage>
</organism>
<evidence type="ECO:0000313" key="2">
    <source>
        <dbReference type="Proteomes" id="UP000229784"/>
    </source>
</evidence>
<reference evidence="2" key="1">
    <citation type="submission" date="2017-09" db="EMBL/GenBank/DDBJ databases">
        <title>Depth-based differentiation of microbial function through sediment-hosted aquifers and enrichment of novel symbionts in the deep terrestrial subsurface.</title>
        <authorList>
            <person name="Probst A.J."/>
            <person name="Ladd B."/>
            <person name="Jarett J.K."/>
            <person name="Geller-Mcgrath D.E."/>
            <person name="Sieber C.M.K."/>
            <person name="Emerson J.B."/>
            <person name="Anantharaman K."/>
            <person name="Thomas B.C."/>
            <person name="Malmstrom R."/>
            <person name="Stieglmeier M."/>
            <person name="Klingl A."/>
            <person name="Woyke T."/>
            <person name="Ryan C.M."/>
            <person name="Banfield J.F."/>
        </authorList>
    </citation>
    <scope>NUCLEOTIDE SEQUENCE [LARGE SCALE GENOMIC DNA]</scope>
</reference>
<dbReference type="Proteomes" id="UP000229784">
    <property type="component" value="Unassembled WGS sequence"/>
</dbReference>
<accession>A0A2M6XV07</accession>
<dbReference type="Pfam" id="PF11104">
    <property type="entry name" value="PilM_2"/>
    <property type="match status" value="1"/>
</dbReference>
<sequence length="359" mass="39683">MFNIFSPHNDVFALDLSDLSLKIVQLTCNKKGLSCFIYGQSAIPEGLIEQGEIKIKKQAELAAFIKKAVLSIGKGKIKTKYAAVSLPEEKSFVDVLRLPKLKKQQINQAVTFEAANYIPVPLDEVYFDFEVINSPYPTNDCIEVLIAATPKKIIDDYILVLGLAGFKPFLMEVESLSLARALVRQDINHHPLLIVDFGQLHSSFAIFAGSSLRFTSTIPISSRELNNLLMKELNIDIKKAEEIKQTEGLWGERKILDAIIPALTDLTEQIQKHLDYYHSHTPANQRNHSVEKILLCGGGANLKGLAGFLANSLKLKVELGNPWVNIFPPSSKKVLPITLEQSINYATALGLAAGALAYD</sequence>
<dbReference type="PANTHER" id="PTHR32432:SF3">
    <property type="entry name" value="ETHANOLAMINE UTILIZATION PROTEIN EUTJ"/>
    <property type="match status" value="1"/>
</dbReference>